<evidence type="ECO:0000259" key="2">
    <source>
        <dbReference type="Pfam" id="PF04991"/>
    </source>
</evidence>
<organism evidence="3 4">
    <name type="scientific">Opisthorchis felineus</name>
    <dbReference type="NCBI Taxonomy" id="147828"/>
    <lineage>
        <taxon>Eukaryota</taxon>
        <taxon>Metazoa</taxon>
        <taxon>Spiralia</taxon>
        <taxon>Lophotrochozoa</taxon>
        <taxon>Platyhelminthes</taxon>
        <taxon>Trematoda</taxon>
        <taxon>Digenea</taxon>
        <taxon>Opisthorchiida</taxon>
        <taxon>Opisthorchiata</taxon>
        <taxon>Opisthorchiidae</taxon>
        <taxon>Opisthorchis</taxon>
    </lineage>
</organism>
<dbReference type="GO" id="GO:0009100">
    <property type="term" value="P:glycoprotein metabolic process"/>
    <property type="evidence" value="ECO:0007669"/>
    <property type="project" value="UniProtKB-ARBA"/>
</dbReference>
<dbReference type="Pfam" id="PF04991">
    <property type="entry name" value="LicD"/>
    <property type="match status" value="1"/>
</dbReference>
<evidence type="ECO:0000256" key="1">
    <source>
        <dbReference type="SAM" id="Phobius"/>
    </source>
</evidence>
<evidence type="ECO:0000313" key="3">
    <source>
        <dbReference type="EMBL" id="TGZ42208.1"/>
    </source>
</evidence>
<dbReference type="PANTHER" id="PTHR13627">
    <property type="entry name" value="FUKUTIN RELATED PROTEIN"/>
    <property type="match status" value="1"/>
</dbReference>
<protein>
    <recommendedName>
        <fullName evidence="2">LicD/FKTN/FKRP nucleotidyltransferase domain-containing protein</fullName>
    </recommendedName>
</protein>
<feature type="transmembrane region" description="Helical" evidence="1">
    <location>
        <begin position="18"/>
        <end position="36"/>
    </location>
</feature>
<reference evidence="3 4" key="1">
    <citation type="journal article" date="2019" name="BMC Genomics">
        <title>New insights from Opisthorchis felineus genome: update on genomics of the epidemiologically important liver flukes.</title>
        <authorList>
            <person name="Ershov N.I."/>
            <person name="Mordvinov V.A."/>
            <person name="Prokhortchouk E.B."/>
            <person name="Pakharukova M.Y."/>
            <person name="Gunbin K.V."/>
            <person name="Ustyantsev K."/>
            <person name="Genaev M.A."/>
            <person name="Blinov A.G."/>
            <person name="Mazur A."/>
            <person name="Boulygina E."/>
            <person name="Tsygankova S."/>
            <person name="Khrameeva E."/>
            <person name="Chekanov N."/>
            <person name="Fan G."/>
            <person name="Xiao A."/>
            <person name="Zhang H."/>
            <person name="Xu X."/>
            <person name="Yang H."/>
            <person name="Solovyev V."/>
            <person name="Lee S.M."/>
            <person name="Liu X."/>
            <person name="Afonnikov D.A."/>
            <person name="Skryabin K.G."/>
        </authorList>
    </citation>
    <scope>NUCLEOTIDE SEQUENCE [LARGE SCALE GENOMIC DNA]</scope>
    <source>
        <strain evidence="3">AK-0245</strain>
        <tissue evidence="3">Whole organism</tissue>
    </source>
</reference>
<feature type="domain" description="LicD/FKTN/FKRP nucleotidyltransferase" evidence="2">
    <location>
        <begin position="203"/>
        <end position="236"/>
    </location>
</feature>
<dbReference type="OrthoDB" id="444255at2759"/>
<keyword evidence="1" id="KW-0472">Membrane</keyword>
<keyword evidence="4" id="KW-1185">Reference proteome</keyword>
<evidence type="ECO:0000313" key="4">
    <source>
        <dbReference type="Proteomes" id="UP000308267"/>
    </source>
</evidence>
<dbReference type="AlphaFoldDB" id="A0A4S2K608"/>
<dbReference type="InterPro" id="IPR052613">
    <property type="entry name" value="LicD_transferase"/>
</dbReference>
<keyword evidence="1" id="KW-1133">Transmembrane helix</keyword>
<accession>A0A4S2K608</accession>
<comment type="caution">
    <text evidence="3">The sequence shown here is derived from an EMBL/GenBank/DDBJ whole genome shotgun (WGS) entry which is preliminary data.</text>
</comment>
<dbReference type="Proteomes" id="UP000308267">
    <property type="component" value="Unassembled WGS sequence"/>
</dbReference>
<dbReference type="EMBL" id="SJOL01012597">
    <property type="protein sequence ID" value="TGZ42208.1"/>
    <property type="molecule type" value="Genomic_DNA"/>
</dbReference>
<proteinExistence type="predicted"/>
<name>A0A4S2K608_OPIFE</name>
<dbReference type="PANTHER" id="PTHR13627:SF35">
    <property type="entry name" value="LICD FAMILY PROTEIN"/>
    <property type="match status" value="1"/>
</dbReference>
<keyword evidence="1" id="KW-0812">Transmembrane</keyword>
<dbReference type="STRING" id="147828.A0A4S2K608"/>
<gene>
    <name evidence="3" type="ORF">CRM22_011223</name>
</gene>
<dbReference type="InterPro" id="IPR007074">
    <property type="entry name" value="LicD/FKTN/FKRP_NTP_transf"/>
</dbReference>
<sequence>MGLRTPPPHRSCSQMRTGLVNLVLSFLAVTLFWIYHCADRGQTNARWFENQKKVFTYGARGVNKSVQLVSHELLRWIAAKGLDVIDSPLRQSIHTVIGSFCHLGTHESSTNLYQKCCLQLEKLRDEDEAVWCLHQLGSIGSLPIVREAQNGSRLIPPEAPNFVHPPMYFDEPGSSKREINCHVKLTKRKKVYKLLRHWISLAERHGIVWWLSFGSLLGSVRHKDFIPYDHDVDIAVLGSYEDVLRSLSITWREVNYNETFLITRQGTYCINDHGPRLNCQGVPVRYQLDPCAFCTPFGRLISSYFTFLDIFVVHAKATVDLTNASNTGVGLLDESVDMDSNKAFSYPLDYVFPLSTCIYMGLSLPCPRKPDLILSYFYGKDYLKPSKICSQRFGVWYHT</sequence>